<name>A0A6J7F479_9ZZZZ</name>
<dbReference type="EMBL" id="CAFBLP010000090">
    <property type="protein sequence ID" value="CAB4888578.1"/>
    <property type="molecule type" value="Genomic_DNA"/>
</dbReference>
<dbReference type="AlphaFoldDB" id="A0A6J7F479"/>
<feature type="domain" description="FAD dependent oxidoreductase" evidence="1">
    <location>
        <begin position="10"/>
        <end position="357"/>
    </location>
</feature>
<dbReference type="Pfam" id="PF01266">
    <property type="entry name" value="DAO"/>
    <property type="match status" value="1"/>
</dbReference>
<dbReference type="InterPro" id="IPR036188">
    <property type="entry name" value="FAD/NAD-bd_sf"/>
</dbReference>
<dbReference type="Gene3D" id="3.30.9.10">
    <property type="entry name" value="D-Amino Acid Oxidase, subunit A, domain 2"/>
    <property type="match status" value="1"/>
</dbReference>
<dbReference type="PANTHER" id="PTHR42720:SF1">
    <property type="entry name" value="GLYCEROL 3-PHOSPHATE OXIDASE"/>
    <property type="match status" value="1"/>
</dbReference>
<proteinExistence type="predicted"/>
<accession>A0A6J7F479</accession>
<dbReference type="CDD" id="cd19946">
    <property type="entry name" value="GlpA-like_Fer2_BFD-like"/>
    <property type="match status" value="1"/>
</dbReference>
<organism evidence="3">
    <name type="scientific">freshwater metagenome</name>
    <dbReference type="NCBI Taxonomy" id="449393"/>
    <lineage>
        <taxon>unclassified sequences</taxon>
        <taxon>metagenomes</taxon>
        <taxon>ecological metagenomes</taxon>
    </lineage>
</organism>
<dbReference type="Pfam" id="PF04324">
    <property type="entry name" value="Fer2_BFD"/>
    <property type="match status" value="1"/>
</dbReference>
<dbReference type="PANTHER" id="PTHR42720">
    <property type="entry name" value="GLYCEROL-3-PHOSPHATE DEHYDROGENASE"/>
    <property type="match status" value="1"/>
</dbReference>
<dbReference type="InterPro" id="IPR007419">
    <property type="entry name" value="BFD-like_2Fe2S-bd_dom"/>
</dbReference>
<reference evidence="3" key="1">
    <citation type="submission" date="2020-05" db="EMBL/GenBank/DDBJ databases">
        <authorList>
            <person name="Chiriac C."/>
            <person name="Salcher M."/>
            <person name="Ghai R."/>
            <person name="Kavagutti S V."/>
        </authorList>
    </citation>
    <scope>NUCLEOTIDE SEQUENCE</scope>
</reference>
<dbReference type="InterPro" id="IPR041854">
    <property type="entry name" value="BFD-like_2Fe2S-bd_dom_sf"/>
</dbReference>
<dbReference type="Gene3D" id="3.50.50.60">
    <property type="entry name" value="FAD/NAD(P)-binding domain"/>
    <property type="match status" value="1"/>
</dbReference>
<evidence type="ECO:0000259" key="2">
    <source>
        <dbReference type="Pfam" id="PF04324"/>
    </source>
</evidence>
<evidence type="ECO:0000313" key="3">
    <source>
        <dbReference type="EMBL" id="CAB4888578.1"/>
    </source>
</evidence>
<sequence>MPEPDDLPYDVVVIGAGVVGCAVARLLSHQHLRVALLDAAPDVGSGTSKANTAILHTGFDATPGSLESRLVSRGYELLSDYAPTVGIAIERTGAALVAWDDEQAAALPGLAAKAGANGYHAASVVDAATVYELEPHLGTGVAAGMLVPDEHIIDPWGTPLAFAREALANGVSWLPNRHVTKLERQFDTTVIESSDGATVRTRCVVNAAGLHSDEVHALFGLAGFTIRPRRGELIVFDKLARPLLQRTLLPVPTGHTKGVLVAPTVFGNVMLGPTADDIDDRTATGSTRAGIDALLAKGRRILPALIREEVTAVYAGLRAATEHSDYQITHDREFRYVCLGGIRSTGLTASMAIAEEALALVAACGLEVIPKAAGSIRSTQVTNLGEAFERPYQVGASGDIVCHCERVTHDEIVAACTEQPPATTFDGIRRRTRALAGRCQGFYCSAAVCSIAAESSGRPMSDWMGAP</sequence>
<dbReference type="SUPFAM" id="SSF51905">
    <property type="entry name" value="FAD/NAD(P)-binding domain"/>
    <property type="match status" value="1"/>
</dbReference>
<evidence type="ECO:0000259" key="1">
    <source>
        <dbReference type="Pfam" id="PF01266"/>
    </source>
</evidence>
<dbReference type="Gene3D" id="1.10.10.1100">
    <property type="entry name" value="BFD-like [2Fe-2S]-binding domain"/>
    <property type="match status" value="1"/>
</dbReference>
<dbReference type="InterPro" id="IPR052745">
    <property type="entry name" value="G3P_Oxidase/Oxidoreductase"/>
</dbReference>
<dbReference type="InterPro" id="IPR006076">
    <property type="entry name" value="FAD-dep_OxRdtase"/>
</dbReference>
<dbReference type="SUPFAM" id="SSF54373">
    <property type="entry name" value="FAD-linked reductases, C-terminal domain"/>
    <property type="match status" value="1"/>
</dbReference>
<protein>
    <submittedName>
        <fullName evidence="3">Unannotated protein</fullName>
    </submittedName>
</protein>
<gene>
    <name evidence="3" type="ORF">UFOPK3376_02608</name>
</gene>
<feature type="domain" description="BFD-like [2Fe-2S]-binding" evidence="2">
    <location>
        <begin position="400"/>
        <end position="451"/>
    </location>
</feature>